<reference evidence="1 2" key="1">
    <citation type="submission" date="2015-06" db="EMBL/GenBank/DDBJ databases">
        <title>Survival trade-offs in plant roots during colonization by closely related pathogenic and mutualistic fungi.</title>
        <authorList>
            <person name="Hacquard S."/>
            <person name="Kracher B."/>
            <person name="Hiruma K."/>
            <person name="Weinman A."/>
            <person name="Muench P."/>
            <person name="Garrido Oter R."/>
            <person name="Ver Loren van Themaat E."/>
            <person name="Dallerey J.-F."/>
            <person name="Damm U."/>
            <person name="Henrissat B."/>
            <person name="Lespinet O."/>
            <person name="Thon M."/>
            <person name="Kemen E."/>
            <person name="McHardy A.C."/>
            <person name="Schulze-Lefert P."/>
            <person name="O'Connell R.J."/>
        </authorList>
    </citation>
    <scope>NUCLEOTIDE SEQUENCE [LARGE SCALE GENOMIC DNA]</scope>
    <source>
        <strain evidence="1 2">MAFF 238704</strain>
    </source>
</reference>
<keyword evidence="2" id="KW-1185">Reference proteome</keyword>
<evidence type="ECO:0000313" key="1">
    <source>
        <dbReference type="EMBL" id="KZL83923.1"/>
    </source>
</evidence>
<name>A0A167DIF6_COLIC</name>
<dbReference type="EMBL" id="LFIW01001024">
    <property type="protein sequence ID" value="KZL83923.1"/>
    <property type="molecule type" value="Genomic_DNA"/>
</dbReference>
<protein>
    <submittedName>
        <fullName evidence="1">Uncharacterized protein</fullName>
    </submittedName>
</protein>
<proteinExistence type="predicted"/>
<accession>A0A167DIF6</accession>
<comment type="caution">
    <text evidence="1">The sequence shown here is derived from an EMBL/GenBank/DDBJ whole genome shotgun (WGS) entry which is preliminary data.</text>
</comment>
<sequence length="174" mass="20185">MTAGQSYYFKVRGIPIRVGWVRRDFISTTKALKYTAMATSLTWFNENPDMLRAWLTYAGFGKRLCTRIICYGRSRDYIINNESIKNAYYAAATNEKLPERRNKQRFVDTLAEALHSKLVQLSLPKESIEHVLQDFTPSSKNLYVIGENLRSYGIRTKRLDFDGKVYDSLEKGYV</sequence>
<evidence type="ECO:0000313" key="2">
    <source>
        <dbReference type="Proteomes" id="UP000076584"/>
    </source>
</evidence>
<organism evidence="1 2">
    <name type="scientific">Colletotrichum incanum</name>
    <name type="common">Soybean anthracnose fungus</name>
    <dbReference type="NCBI Taxonomy" id="1573173"/>
    <lineage>
        <taxon>Eukaryota</taxon>
        <taxon>Fungi</taxon>
        <taxon>Dikarya</taxon>
        <taxon>Ascomycota</taxon>
        <taxon>Pezizomycotina</taxon>
        <taxon>Sordariomycetes</taxon>
        <taxon>Hypocreomycetidae</taxon>
        <taxon>Glomerellales</taxon>
        <taxon>Glomerellaceae</taxon>
        <taxon>Colletotrichum</taxon>
        <taxon>Colletotrichum spaethianum species complex</taxon>
    </lineage>
</organism>
<dbReference type="AlphaFoldDB" id="A0A167DIF6"/>
<dbReference type="Proteomes" id="UP000076584">
    <property type="component" value="Unassembled WGS sequence"/>
</dbReference>
<gene>
    <name evidence="1" type="ORF">CI238_12977</name>
</gene>